<dbReference type="Proteomes" id="UP000177876">
    <property type="component" value="Unassembled WGS sequence"/>
</dbReference>
<keyword evidence="2" id="KW-0479">Metal-binding</keyword>
<dbReference type="PROSITE" id="PS00198">
    <property type="entry name" value="4FE4S_FER_1"/>
    <property type="match status" value="2"/>
</dbReference>
<evidence type="ECO:0000313" key="8">
    <source>
        <dbReference type="Proteomes" id="UP000177876"/>
    </source>
</evidence>
<dbReference type="InterPro" id="IPR051460">
    <property type="entry name" value="HdrC_iron-sulfur_subunit"/>
</dbReference>
<dbReference type="GO" id="GO:0046872">
    <property type="term" value="F:metal ion binding"/>
    <property type="evidence" value="ECO:0007669"/>
    <property type="project" value="UniProtKB-KW"/>
</dbReference>
<keyword evidence="1" id="KW-0004">4Fe-4S</keyword>
<gene>
    <name evidence="7" type="ORF">A2Y75_12095</name>
</gene>
<dbReference type="AlphaFoldDB" id="A0A1F2WM65"/>
<evidence type="ECO:0000256" key="1">
    <source>
        <dbReference type="ARBA" id="ARBA00022485"/>
    </source>
</evidence>
<dbReference type="GO" id="GO:0016491">
    <property type="term" value="F:oxidoreductase activity"/>
    <property type="evidence" value="ECO:0007669"/>
    <property type="project" value="UniProtKB-KW"/>
</dbReference>
<protein>
    <recommendedName>
        <fullName evidence="6">4Fe-4S ferredoxin-type domain-containing protein</fullName>
    </recommendedName>
</protein>
<comment type="caution">
    <text evidence="7">The sequence shown here is derived from an EMBL/GenBank/DDBJ whole genome shotgun (WGS) entry which is preliminary data.</text>
</comment>
<proteinExistence type="predicted"/>
<dbReference type="Pfam" id="PF02754">
    <property type="entry name" value="CCG"/>
    <property type="match status" value="1"/>
</dbReference>
<dbReference type="InterPro" id="IPR017896">
    <property type="entry name" value="4Fe4S_Fe-S-bd"/>
</dbReference>
<organism evidence="7 8">
    <name type="scientific">Candidatus Solincola sediminis</name>
    <dbReference type="NCBI Taxonomy" id="1797199"/>
    <lineage>
        <taxon>Bacteria</taxon>
        <taxon>Bacillati</taxon>
        <taxon>Actinomycetota</taxon>
        <taxon>Candidatus Geothermincolia</taxon>
        <taxon>Candidatus Geothermincolales</taxon>
        <taxon>Candidatus Geothermincolaceae</taxon>
        <taxon>Candidatus Solincola</taxon>
    </lineage>
</organism>
<dbReference type="InterPro" id="IPR017900">
    <property type="entry name" value="4Fe4S_Fe_S_CS"/>
</dbReference>
<dbReference type="PANTHER" id="PTHR43255">
    <property type="entry name" value="IRON-SULFUR-BINDING OXIDOREDUCTASE FADF-RELATED-RELATED"/>
    <property type="match status" value="1"/>
</dbReference>
<evidence type="ECO:0000256" key="3">
    <source>
        <dbReference type="ARBA" id="ARBA00023002"/>
    </source>
</evidence>
<dbReference type="SUPFAM" id="SSF46548">
    <property type="entry name" value="alpha-helical ferredoxin"/>
    <property type="match status" value="1"/>
</dbReference>
<evidence type="ECO:0000256" key="5">
    <source>
        <dbReference type="ARBA" id="ARBA00023014"/>
    </source>
</evidence>
<evidence type="ECO:0000256" key="2">
    <source>
        <dbReference type="ARBA" id="ARBA00022723"/>
    </source>
</evidence>
<accession>A0A1F2WM65</accession>
<evidence type="ECO:0000259" key="6">
    <source>
        <dbReference type="PROSITE" id="PS51379"/>
    </source>
</evidence>
<keyword evidence="4" id="KW-0408">Iron</keyword>
<dbReference type="GO" id="GO:0005886">
    <property type="term" value="C:plasma membrane"/>
    <property type="evidence" value="ECO:0007669"/>
    <property type="project" value="TreeGrafter"/>
</dbReference>
<feature type="domain" description="4Fe-4S ferredoxin-type" evidence="6">
    <location>
        <begin position="16"/>
        <end position="46"/>
    </location>
</feature>
<keyword evidence="5" id="KW-0411">Iron-sulfur</keyword>
<reference evidence="7 8" key="1">
    <citation type="journal article" date="2016" name="Nat. Commun.">
        <title>Thousands of microbial genomes shed light on interconnected biogeochemical processes in an aquifer system.</title>
        <authorList>
            <person name="Anantharaman K."/>
            <person name="Brown C.T."/>
            <person name="Hug L.A."/>
            <person name="Sharon I."/>
            <person name="Castelle C.J."/>
            <person name="Probst A.J."/>
            <person name="Thomas B.C."/>
            <person name="Singh A."/>
            <person name="Wilkins M.J."/>
            <person name="Karaoz U."/>
            <person name="Brodie E.L."/>
            <person name="Williams K.H."/>
            <person name="Hubbard S.S."/>
            <person name="Banfield J.F."/>
        </authorList>
    </citation>
    <scope>NUCLEOTIDE SEQUENCE [LARGE SCALE GENOMIC DNA]</scope>
</reference>
<keyword evidence="3" id="KW-0560">Oxidoreductase</keyword>
<dbReference type="STRING" id="1797197.A2Y75_12095"/>
<evidence type="ECO:0000256" key="4">
    <source>
        <dbReference type="ARBA" id="ARBA00023004"/>
    </source>
</evidence>
<dbReference type="PANTHER" id="PTHR43255:SF1">
    <property type="entry name" value="IRON-SULFUR-BINDING OXIDOREDUCTASE FADF-RELATED"/>
    <property type="match status" value="1"/>
</dbReference>
<dbReference type="PROSITE" id="PS51379">
    <property type="entry name" value="4FE4S_FER_2"/>
    <property type="match status" value="1"/>
</dbReference>
<dbReference type="InterPro" id="IPR004017">
    <property type="entry name" value="Cys_rich_dom"/>
</dbReference>
<evidence type="ECO:0000313" key="7">
    <source>
        <dbReference type="EMBL" id="OFW57965.1"/>
    </source>
</evidence>
<dbReference type="EMBL" id="MELK01000028">
    <property type="protein sequence ID" value="OFW57965.1"/>
    <property type="molecule type" value="Genomic_DNA"/>
</dbReference>
<dbReference type="GO" id="GO:0051539">
    <property type="term" value="F:4 iron, 4 sulfur cluster binding"/>
    <property type="evidence" value="ECO:0007669"/>
    <property type="project" value="UniProtKB-KW"/>
</dbReference>
<name>A0A1F2WM65_9ACTN</name>
<sequence length="344" mass="38187">MVDCGASFIIAIEDREKTVFLKEKCDLCGDCLVLCPYVDCDRDEAKKQLQSLIAGGTPPILGECVTCIACNQFCEKGARPFDLIVSRQEETGVLDIPERNTEMFRNMPKIPSEVVMGEPGSRTLSLCCVGDLIPGLFEGPLFDDLTMLKGGDYFCNVGWIHLGADTPVQEGASKVVANIARTGAEEVIFYHDDCYALMATMATDYGVEIPFRPVHIIEYLLERVKITDIKPLGIRVAYQQPCASRYTPAKDGMLDELFHLIGVERVPREHDRLFALCCGSPMMPRDREKAMRIKERNVSDAMKAGAEAMAYLCPLCFLNLRKVAATSGLRNYHLIELVKMALPA</sequence>